<evidence type="ECO:0000313" key="2">
    <source>
        <dbReference type="EMBL" id="KAG7040506.1"/>
    </source>
</evidence>
<keyword evidence="3" id="KW-1185">Reference proteome</keyword>
<feature type="transmembrane region" description="Helical" evidence="1">
    <location>
        <begin position="564"/>
        <end position="583"/>
    </location>
</feature>
<accession>A0A9P7QUL7</accession>
<comment type="caution">
    <text evidence="2">The sequence shown here is derived from an EMBL/GenBank/DDBJ whole genome shotgun (WGS) entry which is preliminary data.</text>
</comment>
<dbReference type="AlphaFoldDB" id="A0A9P7QUL7"/>
<evidence type="ECO:0000313" key="3">
    <source>
        <dbReference type="Proteomes" id="UP000699042"/>
    </source>
</evidence>
<dbReference type="Proteomes" id="UP000699042">
    <property type="component" value="Unassembled WGS sequence"/>
</dbReference>
<reference evidence="2" key="1">
    <citation type="submission" date="2021-05" db="EMBL/GenBank/DDBJ databases">
        <title>Comparative genomics of three Colletotrichum scovillei strains and genetic complementation revealed genes involved fungal growth and virulence on chili pepper.</title>
        <authorList>
            <person name="Hsieh D.-K."/>
            <person name="Chuang S.-C."/>
            <person name="Chen C.-Y."/>
            <person name="Chao Y.-T."/>
            <person name="Lu M.-Y.J."/>
            <person name="Lee M.-H."/>
            <person name="Shih M.-C."/>
        </authorList>
    </citation>
    <scope>NUCLEOTIDE SEQUENCE</scope>
    <source>
        <strain evidence="2">Coll-153</strain>
    </source>
</reference>
<protein>
    <submittedName>
        <fullName evidence="2">Alpha-amylase type A isozyme</fullName>
    </submittedName>
</protein>
<dbReference type="EMBL" id="JAESDN010000023">
    <property type="protein sequence ID" value="KAG7040506.1"/>
    <property type="molecule type" value="Genomic_DNA"/>
</dbReference>
<name>A0A9P7QUL7_9PEZI</name>
<sequence>MVITLSQASAGLRDLKSRVSAEAVHVSELSDDDVYESEQAKKESLETIQLVQNMIRQSLEEHEDAKKRVPKQDSQALDFAGVQDPNQSFQDATQNNLRNVAQVAGTMSGSIQDIMSNFNSILGLAGIEQFSATLESVPAVGILDNTVQYMAVTLDPATSQTQPAWSLLDTLPASPSGTDTAALFSYNGIFFVAVGPNVWQKTPKPPGDPSLAMAAVDNWSQMFYPGWQPLGSCLPVGDSLCLAPYNNVAPDGTTTYSALIKLASDGTLSWAQGAIAANMNFQPLLPVGNIPMPALLKIAYWNGSLWGHDAANVIHEIKPALAGSGSLTGYTVGQTFQSPKQIKDFTAVDTGIIILADDGFLYELIINPPKDNASPPTVTWNQSIAQGGVTNLSAASPGVILNLRNLTTYLKSQYVTTQTNLFPYINQIQGFCASHKVYLSNLLQAARDWANATTPADKEQIANGEGQVAIQHAQVMGKMLSTSLQAANQMVVDMTRQTSQINNSIANQLANIGQQITDLQATLSALETQEKALTAGIWAAVGAFIVGLGMVIAGFFFPPLAPGLWLLGGILVVGSVVAIGVLASERGKCQAAIAATSTSIQALTQSKSLLVTISGSFTNLAQNYGTLNAFWTSMLSISGAITSLENLGTFLLQDQSSIEAAQQSNQEIIDSLNNYIQVLGSQGIVPPTITPGPPLQKHLSSLDVPKVVNQVASSYPNKDLRKSMQLSLVASLLQSASTQLSTKDTQGYFATIQMAASLNAVTHSLVLL</sequence>
<keyword evidence="1" id="KW-0472">Membrane</keyword>
<dbReference type="SUPFAM" id="SSF58100">
    <property type="entry name" value="Bacterial hemolysins"/>
    <property type="match status" value="1"/>
</dbReference>
<organism evidence="2 3">
    <name type="scientific">Colletotrichum scovillei</name>
    <dbReference type="NCBI Taxonomy" id="1209932"/>
    <lineage>
        <taxon>Eukaryota</taxon>
        <taxon>Fungi</taxon>
        <taxon>Dikarya</taxon>
        <taxon>Ascomycota</taxon>
        <taxon>Pezizomycotina</taxon>
        <taxon>Sordariomycetes</taxon>
        <taxon>Hypocreomycetidae</taxon>
        <taxon>Glomerellales</taxon>
        <taxon>Glomerellaceae</taxon>
        <taxon>Colletotrichum</taxon>
        <taxon>Colletotrichum acutatum species complex</taxon>
    </lineage>
</organism>
<dbReference type="OrthoDB" id="4524197at2759"/>
<feature type="transmembrane region" description="Helical" evidence="1">
    <location>
        <begin position="535"/>
        <end position="557"/>
    </location>
</feature>
<keyword evidence="1" id="KW-1133">Transmembrane helix</keyword>
<evidence type="ECO:0000256" key="1">
    <source>
        <dbReference type="SAM" id="Phobius"/>
    </source>
</evidence>
<proteinExistence type="predicted"/>
<keyword evidence="1" id="KW-0812">Transmembrane</keyword>
<dbReference type="Gene3D" id="1.20.1170.10">
    <property type="match status" value="1"/>
</dbReference>
<gene>
    <name evidence="2" type="ORF">JMJ77_011370</name>
</gene>